<evidence type="ECO:0000313" key="5">
    <source>
        <dbReference type="EMBL" id="MBW0477676.1"/>
    </source>
</evidence>
<evidence type="ECO:0000256" key="3">
    <source>
        <dbReference type="SAM" id="MobiDB-lite"/>
    </source>
</evidence>
<feature type="domain" description="Peptidase A2" evidence="4">
    <location>
        <begin position="130"/>
        <end position="167"/>
    </location>
</feature>
<dbReference type="PROSITE" id="PS00141">
    <property type="entry name" value="ASP_PROTEASE"/>
    <property type="match status" value="1"/>
</dbReference>
<dbReference type="CDD" id="cd00303">
    <property type="entry name" value="retropepsin_like"/>
    <property type="match status" value="1"/>
</dbReference>
<dbReference type="InterPro" id="IPR001995">
    <property type="entry name" value="Peptidase_A2_cat"/>
</dbReference>
<evidence type="ECO:0000259" key="4">
    <source>
        <dbReference type="PROSITE" id="PS50175"/>
    </source>
</evidence>
<dbReference type="InterPro" id="IPR021109">
    <property type="entry name" value="Peptidase_aspartic_dom_sf"/>
</dbReference>
<organism evidence="5 6">
    <name type="scientific">Austropuccinia psidii MF-1</name>
    <dbReference type="NCBI Taxonomy" id="1389203"/>
    <lineage>
        <taxon>Eukaryota</taxon>
        <taxon>Fungi</taxon>
        <taxon>Dikarya</taxon>
        <taxon>Basidiomycota</taxon>
        <taxon>Pucciniomycotina</taxon>
        <taxon>Pucciniomycetes</taxon>
        <taxon>Pucciniales</taxon>
        <taxon>Sphaerophragmiaceae</taxon>
        <taxon>Austropuccinia</taxon>
    </lineage>
</organism>
<evidence type="ECO:0000313" key="6">
    <source>
        <dbReference type="Proteomes" id="UP000765509"/>
    </source>
</evidence>
<keyword evidence="6" id="KW-1185">Reference proteome</keyword>
<gene>
    <name evidence="5" type="ORF">O181_017391</name>
</gene>
<comment type="caution">
    <text evidence="5">The sequence shown here is derived from an EMBL/GenBank/DDBJ whole genome shotgun (WGS) entry which is preliminary data.</text>
</comment>
<dbReference type="OrthoDB" id="5535068at2759"/>
<name>A0A9Q3C3C5_9BASI</name>
<feature type="region of interest" description="Disordered" evidence="3">
    <location>
        <begin position="1"/>
        <end position="24"/>
    </location>
</feature>
<feature type="region of interest" description="Disordered" evidence="3">
    <location>
        <begin position="51"/>
        <end position="72"/>
    </location>
</feature>
<dbReference type="EMBL" id="AVOT02004892">
    <property type="protein sequence ID" value="MBW0477676.1"/>
    <property type="molecule type" value="Genomic_DNA"/>
</dbReference>
<evidence type="ECO:0000256" key="2">
    <source>
        <dbReference type="ARBA" id="ARBA00022801"/>
    </source>
</evidence>
<dbReference type="GO" id="GO:0004190">
    <property type="term" value="F:aspartic-type endopeptidase activity"/>
    <property type="evidence" value="ECO:0007669"/>
    <property type="project" value="UniProtKB-KW"/>
</dbReference>
<dbReference type="GO" id="GO:0006508">
    <property type="term" value="P:proteolysis"/>
    <property type="evidence" value="ECO:0007669"/>
    <property type="project" value="InterPro"/>
</dbReference>
<dbReference type="Proteomes" id="UP000765509">
    <property type="component" value="Unassembled WGS sequence"/>
</dbReference>
<sequence>MKDITKKIRNPPAQEAYVNEAPKEINPMKDVLDKLKERSESFNTPKKVWKDERNTQVSGLAPNSQPFRPRNTQAPLPENYQAYVPEQLYPRTPLKWYHFFENDHSLKRCSCLAEGMEKRIVFVGKEECPVMALVDTGSELNLITEDATLKPSLANRKLNIYLRGIGGHKTSLIGLSEFTPVGLASGKERAIYLFTAKGEIHTVLGRPFLADRNTRLDFSQKQGEVFSYQESDGRRLCMPICKPHMLGWQRGFPRRMEICLQG</sequence>
<feature type="compositionally biased region" description="Polar residues" evidence="3">
    <location>
        <begin position="55"/>
        <end position="72"/>
    </location>
</feature>
<keyword evidence="2" id="KW-0378">Hydrolase</keyword>
<dbReference type="SUPFAM" id="SSF50630">
    <property type="entry name" value="Acid proteases"/>
    <property type="match status" value="1"/>
</dbReference>
<dbReference type="AlphaFoldDB" id="A0A9Q3C3C5"/>
<keyword evidence="1" id="KW-0064">Aspartyl protease</keyword>
<reference evidence="5" key="1">
    <citation type="submission" date="2021-03" db="EMBL/GenBank/DDBJ databases">
        <title>Draft genome sequence of rust myrtle Austropuccinia psidii MF-1, a brazilian biotype.</title>
        <authorList>
            <person name="Quecine M.C."/>
            <person name="Pachon D.M.R."/>
            <person name="Bonatelli M.L."/>
            <person name="Correr F.H."/>
            <person name="Franceschini L.M."/>
            <person name="Leite T.F."/>
            <person name="Margarido G.R.A."/>
            <person name="Almeida C.A."/>
            <person name="Ferrarezi J.A."/>
            <person name="Labate C.A."/>
        </authorList>
    </citation>
    <scope>NUCLEOTIDE SEQUENCE</scope>
    <source>
        <strain evidence="5">MF-1</strain>
    </source>
</reference>
<keyword evidence="1" id="KW-0645">Protease</keyword>
<accession>A0A9Q3C3C5</accession>
<evidence type="ECO:0000256" key="1">
    <source>
        <dbReference type="ARBA" id="ARBA00022750"/>
    </source>
</evidence>
<protein>
    <recommendedName>
        <fullName evidence="4">Peptidase A2 domain-containing protein</fullName>
    </recommendedName>
</protein>
<dbReference type="InterPro" id="IPR001969">
    <property type="entry name" value="Aspartic_peptidase_AS"/>
</dbReference>
<proteinExistence type="predicted"/>
<dbReference type="Gene3D" id="2.40.70.10">
    <property type="entry name" value="Acid Proteases"/>
    <property type="match status" value="1"/>
</dbReference>
<dbReference type="PROSITE" id="PS50175">
    <property type="entry name" value="ASP_PROT_RETROV"/>
    <property type="match status" value="1"/>
</dbReference>